<name>A0A6I6DDB0_9FIRM</name>
<protein>
    <submittedName>
        <fullName evidence="1">Uncharacterized protein</fullName>
    </submittedName>
</protein>
<sequence>MNGIISTMLKMEIKTNEEHDEHVCSGDSIA</sequence>
<organism evidence="1 2">
    <name type="scientific">Candidatus Syntrophocurvum alkaliphilum</name>
    <dbReference type="NCBI Taxonomy" id="2293317"/>
    <lineage>
        <taxon>Bacteria</taxon>
        <taxon>Bacillati</taxon>
        <taxon>Bacillota</taxon>
        <taxon>Clostridia</taxon>
        <taxon>Eubacteriales</taxon>
        <taxon>Syntrophomonadaceae</taxon>
        <taxon>Candidatus Syntrophocurvum</taxon>
    </lineage>
</organism>
<dbReference type="Proteomes" id="UP000426444">
    <property type="component" value="Chromosome"/>
</dbReference>
<evidence type="ECO:0000313" key="2">
    <source>
        <dbReference type="Proteomes" id="UP000426444"/>
    </source>
</evidence>
<evidence type="ECO:0000313" key="1">
    <source>
        <dbReference type="EMBL" id="QGU00585.1"/>
    </source>
</evidence>
<reference evidence="2" key="1">
    <citation type="journal article" date="2019" name="Microbiology">
        <title>Complete Genome Sequence of an Uncultured Bacterium of the Candidate Phylum Bipolaricaulota.</title>
        <authorList>
            <person name="Kadnikov V.V."/>
            <person name="Mardanov A.V."/>
            <person name="Beletsky A.V."/>
            <person name="Frank Y.A."/>
            <person name="Karnachuk O.V."/>
            <person name="Ravin N.V."/>
        </authorList>
    </citation>
    <scope>NUCLEOTIDE SEQUENCE [LARGE SCALE GENOMIC DNA]</scope>
</reference>
<proteinExistence type="predicted"/>
<accession>A0A6I6DDB0</accession>
<dbReference type="KEGG" id="salq:SYNTR_1991"/>
<dbReference type="EMBL" id="CP046457">
    <property type="protein sequence ID" value="QGU00585.1"/>
    <property type="molecule type" value="Genomic_DNA"/>
</dbReference>
<gene>
    <name evidence="1" type="ORF">SYNTR_1991</name>
</gene>
<keyword evidence="2" id="KW-1185">Reference proteome</keyword>
<dbReference type="AlphaFoldDB" id="A0A6I6DDB0"/>